<evidence type="ECO:0000256" key="9">
    <source>
        <dbReference type="ARBA" id="ARBA00023136"/>
    </source>
</evidence>
<dbReference type="PANTHER" id="PTHR43790:SF3">
    <property type="entry name" value="D-ALLOSE IMPORT ATP-BINDING PROTEIN ALSA-RELATED"/>
    <property type="match status" value="1"/>
</dbReference>
<evidence type="ECO:0000256" key="6">
    <source>
        <dbReference type="ARBA" id="ARBA00022741"/>
    </source>
</evidence>
<dbReference type="GO" id="GO:0016887">
    <property type="term" value="F:ATP hydrolysis activity"/>
    <property type="evidence" value="ECO:0007669"/>
    <property type="project" value="InterPro"/>
</dbReference>
<dbReference type="InterPro" id="IPR027417">
    <property type="entry name" value="P-loop_NTPase"/>
</dbReference>
<evidence type="ECO:0000313" key="12">
    <source>
        <dbReference type="Proteomes" id="UP000295726"/>
    </source>
</evidence>
<organism evidence="11 12">
    <name type="scientific">Muricomes intestini</name>
    <dbReference type="NCBI Taxonomy" id="1796634"/>
    <lineage>
        <taxon>Bacteria</taxon>
        <taxon>Bacillati</taxon>
        <taxon>Bacillota</taxon>
        <taxon>Clostridia</taxon>
        <taxon>Lachnospirales</taxon>
        <taxon>Lachnospiraceae</taxon>
        <taxon>Muricomes</taxon>
    </lineage>
</organism>
<dbReference type="InterPro" id="IPR003439">
    <property type="entry name" value="ABC_transporter-like_ATP-bd"/>
</dbReference>
<sequence>MGQVFNMSEYVLELQNIAKSFFGIPALKDVTLGLKKGELLSLIGENGAGKSTLMNIVGGILPADSGELYINGEPYRPTRPSDAKKAGIAFIHQELNLFTNLSINDNVFIDSFPKMGVLPLIKKSEMSSRVDKALEAVDLHVSVDTIVEKLSPGERQLVEIAKALSSEPKILIFDEPTTSLTNKETEKLFGIIDKLKEEGKSIIYISHILADVEKLSDQIIVLRDGCITDRDKKENYTIDRMIQSMIGREINQLYPTKTNQPSKEAALSVKGLSQSGIVHNINMDIYKGEVVGMFGLMGSGRSELARIIYGLDPYETGEIIINGEKTEKHNPQKAIEHKMAFVTENRREEGLLMEFSILDNLSLVSVPSSAKGRLKIVNEECVRSKADTIVDQLKVKCPPIENNPAKSMSGGNQQKVVIGKWLLADPEVFIVDEPTRGIDVGAKYEVYNIINQLAAEGKAVWVISSELEELMGICDRILVMGNGEIHGELTREEFDKENILKAAFNQTEGKAERGVR</sequence>
<evidence type="ECO:0000256" key="3">
    <source>
        <dbReference type="ARBA" id="ARBA00022475"/>
    </source>
</evidence>
<dbReference type="Pfam" id="PF00005">
    <property type="entry name" value="ABC_tran"/>
    <property type="match status" value="2"/>
</dbReference>
<keyword evidence="2" id="KW-0813">Transport</keyword>
<dbReference type="InterPro" id="IPR017871">
    <property type="entry name" value="ABC_transporter-like_CS"/>
</dbReference>
<dbReference type="SMART" id="SM00382">
    <property type="entry name" value="AAA"/>
    <property type="match status" value="2"/>
</dbReference>
<dbReference type="CDD" id="cd03215">
    <property type="entry name" value="ABC_Carb_Monos_II"/>
    <property type="match status" value="1"/>
</dbReference>
<evidence type="ECO:0000256" key="8">
    <source>
        <dbReference type="ARBA" id="ARBA00022967"/>
    </source>
</evidence>
<reference evidence="11 12" key="1">
    <citation type="submission" date="2019-03" db="EMBL/GenBank/DDBJ databases">
        <title>Genomic Encyclopedia of Type Strains, Phase IV (KMG-IV): sequencing the most valuable type-strain genomes for metagenomic binning, comparative biology and taxonomic classification.</title>
        <authorList>
            <person name="Goeker M."/>
        </authorList>
    </citation>
    <scope>NUCLEOTIDE SEQUENCE [LARGE SCALE GENOMIC DNA]</scope>
    <source>
        <strain evidence="11 12">DSM 29489</strain>
    </source>
</reference>
<dbReference type="SUPFAM" id="SSF52540">
    <property type="entry name" value="P-loop containing nucleoside triphosphate hydrolases"/>
    <property type="match status" value="2"/>
</dbReference>
<evidence type="ECO:0000259" key="10">
    <source>
        <dbReference type="PROSITE" id="PS50893"/>
    </source>
</evidence>
<name>A0A4R3K5M6_9FIRM</name>
<comment type="caution">
    <text evidence="11">The sequence shown here is derived from an EMBL/GenBank/DDBJ whole genome shotgun (WGS) entry which is preliminary data.</text>
</comment>
<dbReference type="OrthoDB" id="9771863at2"/>
<dbReference type="PANTHER" id="PTHR43790">
    <property type="entry name" value="CARBOHYDRATE TRANSPORT ATP-BINDING PROTEIN MG119-RELATED"/>
    <property type="match status" value="1"/>
</dbReference>
<dbReference type="Gene3D" id="3.40.50.300">
    <property type="entry name" value="P-loop containing nucleotide triphosphate hydrolases"/>
    <property type="match status" value="2"/>
</dbReference>
<keyword evidence="7 11" id="KW-0067">ATP-binding</keyword>
<proteinExistence type="predicted"/>
<dbReference type="EMBL" id="SLZZ01000013">
    <property type="protein sequence ID" value="TCS78106.1"/>
    <property type="molecule type" value="Genomic_DNA"/>
</dbReference>
<dbReference type="Proteomes" id="UP000295726">
    <property type="component" value="Unassembled WGS sequence"/>
</dbReference>
<keyword evidence="3" id="KW-1003">Cell membrane</keyword>
<keyword evidence="8" id="KW-1278">Translocase</keyword>
<dbReference type="AlphaFoldDB" id="A0A4R3K5M6"/>
<gene>
    <name evidence="11" type="ORF">EDD59_11365</name>
</gene>
<keyword evidence="4" id="KW-0762">Sugar transport</keyword>
<keyword evidence="12" id="KW-1185">Reference proteome</keyword>
<dbReference type="GO" id="GO:0005886">
    <property type="term" value="C:plasma membrane"/>
    <property type="evidence" value="ECO:0007669"/>
    <property type="project" value="UniProtKB-SubCell"/>
</dbReference>
<dbReference type="PROSITE" id="PS00211">
    <property type="entry name" value="ABC_TRANSPORTER_1"/>
    <property type="match status" value="2"/>
</dbReference>
<dbReference type="FunFam" id="3.40.50.300:FF:000127">
    <property type="entry name" value="Ribose import ATP-binding protein RbsA"/>
    <property type="match status" value="1"/>
</dbReference>
<keyword evidence="6" id="KW-0547">Nucleotide-binding</keyword>
<evidence type="ECO:0000256" key="1">
    <source>
        <dbReference type="ARBA" id="ARBA00004202"/>
    </source>
</evidence>
<protein>
    <submittedName>
        <fullName evidence="11">Ribose transport system ATP-binding protein</fullName>
    </submittedName>
</protein>
<accession>A0A4R3K5M6</accession>
<feature type="domain" description="ABC transporter" evidence="10">
    <location>
        <begin position="262"/>
        <end position="507"/>
    </location>
</feature>
<dbReference type="CDD" id="cd03216">
    <property type="entry name" value="ABC_Carb_Monos_I"/>
    <property type="match status" value="1"/>
</dbReference>
<evidence type="ECO:0000256" key="4">
    <source>
        <dbReference type="ARBA" id="ARBA00022597"/>
    </source>
</evidence>
<evidence type="ECO:0000256" key="5">
    <source>
        <dbReference type="ARBA" id="ARBA00022737"/>
    </source>
</evidence>
<evidence type="ECO:0000256" key="7">
    <source>
        <dbReference type="ARBA" id="ARBA00022840"/>
    </source>
</evidence>
<evidence type="ECO:0000256" key="2">
    <source>
        <dbReference type="ARBA" id="ARBA00022448"/>
    </source>
</evidence>
<dbReference type="GO" id="GO:0005524">
    <property type="term" value="F:ATP binding"/>
    <property type="evidence" value="ECO:0007669"/>
    <property type="project" value="UniProtKB-KW"/>
</dbReference>
<feature type="domain" description="ABC transporter" evidence="10">
    <location>
        <begin position="12"/>
        <end position="249"/>
    </location>
</feature>
<comment type="subcellular location">
    <subcellularLocation>
        <location evidence="1">Cell membrane</location>
        <topology evidence="1">Peripheral membrane protein</topology>
    </subcellularLocation>
</comment>
<dbReference type="InterPro" id="IPR050107">
    <property type="entry name" value="ABC_carbohydrate_import_ATPase"/>
</dbReference>
<evidence type="ECO:0000313" key="11">
    <source>
        <dbReference type="EMBL" id="TCS78106.1"/>
    </source>
</evidence>
<keyword evidence="5" id="KW-0677">Repeat</keyword>
<keyword evidence="9" id="KW-0472">Membrane</keyword>
<dbReference type="InterPro" id="IPR003593">
    <property type="entry name" value="AAA+_ATPase"/>
</dbReference>
<dbReference type="PROSITE" id="PS50893">
    <property type="entry name" value="ABC_TRANSPORTER_2"/>
    <property type="match status" value="2"/>
</dbReference>